<feature type="transmembrane region" description="Helical" evidence="1">
    <location>
        <begin position="80"/>
        <end position="98"/>
    </location>
</feature>
<dbReference type="Proteomes" id="UP000824110">
    <property type="component" value="Unassembled WGS sequence"/>
</dbReference>
<dbReference type="EMBL" id="DVNE01000046">
    <property type="protein sequence ID" value="HIU61981.1"/>
    <property type="molecule type" value="Genomic_DNA"/>
</dbReference>
<reference evidence="2" key="1">
    <citation type="submission" date="2020-10" db="EMBL/GenBank/DDBJ databases">
        <authorList>
            <person name="Gilroy R."/>
        </authorList>
    </citation>
    <scope>NUCLEOTIDE SEQUENCE</scope>
    <source>
        <strain evidence="2">CHK195-12923</strain>
    </source>
</reference>
<dbReference type="AlphaFoldDB" id="A0A9D1MKU8"/>
<feature type="transmembrane region" description="Helical" evidence="1">
    <location>
        <begin position="230"/>
        <end position="253"/>
    </location>
</feature>
<proteinExistence type="predicted"/>
<name>A0A9D1MKU8_9FIRM</name>
<feature type="transmembrane region" description="Helical" evidence="1">
    <location>
        <begin position="148"/>
        <end position="170"/>
    </location>
</feature>
<accession>A0A9D1MKU8</accession>
<evidence type="ECO:0000256" key="1">
    <source>
        <dbReference type="SAM" id="Phobius"/>
    </source>
</evidence>
<reference evidence="2" key="2">
    <citation type="journal article" date="2021" name="PeerJ">
        <title>Extensive microbial diversity within the chicken gut microbiome revealed by metagenomics and culture.</title>
        <authorList>
            <person name="Gilroy R."/>
            <person name="Ravi A."/>
            <person name="Getino M."/>
            <person name="Pursley I."/>
            <person name="Horton D.L."/>
            <person name="Alikhan N.F."/>
            <person name="Baker D."/>
            <person name="Gharbi K."/>
            <person name="Hall N."/>
            <person name="Watson M."/>
            <person name="Adriaenssens E.M."/>
            <person name="Foster-Nyarko E."/>
            <person name="Jarju S."/>
            <person name="Secka A."/>
            <person name="Antonio M."/>
            <person name="Oren A."/>
            <person name="Chaudhuri R.R."/>
            <person name="La Ragione R."/>
            <person name="Hildebrand F."/>
            <person name="Pallen M.J."/>
        </authorList>
    </citation>
    <scope>NUCLEOTIDE SEQUENCE</scope>
    <source>
        <strain evidence="2">CHK195-12923</strain>
    </source>
</reference>
<comment type="caution">
    <text evidence="2">The sequence shown here is derived from an EMBL/GenBank/DDBJ whole genome shotgun (WGS) entry which is preliminary data.</text>
</comment>
<keyword evidence="1" id="KW-1133">Transmembrane helix</keyword>
<protein>
    <submittedName>
        <fullName evidence="2">Uncharacterized protein</fullName>
    </submittedName>
</protein>
<evidence type="ECO:0000313" key="3">
    <source>
        <dbReference type="Proteomes" id="UP000824110"/>
    </source>
</evidence>
<evidence type="ECO:0000313" key="2">
    <source>
        <dbReference type="EMBL" id="HIU61981.1"/>
    </source>
</evidence>
<sequence>MKRLSDGRTLSPAREIAAVAVMTALLIGGQLAMSALVGVEVVTVLLLCFSWAFGPRAGALAAVAFSLLRCFIWGFYPSAIVLYIIYYPLFALTFGALGRAPQGVFKKFPVWAAVLTDVLIAAIACGAAVCAATDVLKISRLAVVMVKTLLWVVFALCCALFAFFNTLIVLQRLGRLKRENTLKVAVLTALATLFTICFTLLDDVITPLFMGWGLFSASSAAYFYSNFIALAPQTVCTIVTVSVMFLPLSAIFLKAAKRT</sequence>
<gene>
    <name evidence="2" type="ORF">IAB69_04980</name>
</gene>
<organism evidence="2 3">
    <name type="scientific">Candidatus Coproplasma excrementigallinarum</name>
    <dbReference type="NCBI Taxonomy" id="2840747"/>
    <lineage>
        <taxon>Bacteria</taxon>
        <taxon>Bacillati</taxon>
        <taxon>Bacillota</taxon>
        <taxon>Clostridia</taxon>
        <taxon>Eubacteriales</taxon>
        <taxon>Candidatus Coproplasma</taxon>
    </lineage>
</organism>
<feature type="transmembrane region" description="Helical" evidence="1">
    <location>
        <begin position="182"/>
        <end position="201"/>
    </location>
</feature>
<keyword evidence="1" id="KW-0472">Membrane</keyword>
<keyword evidence="1" id="KW-0812">Transmembrane</keyword>
<feature type="transmembrane region" description="Helical" evidence="1">
    <location>
        <begin position="110"/>
        <end position="136"/>
    </location>
</feature>
<feature type="transmembrane region" description="Helical" evidence="1">
    <location>
        <begin position="44"/>
        <end position="68"/>
    </location>
</feature>